<dbReference type="InterPro" id="IPR013210">
    <property type="entry name" value="LRR_N_plant-typ"/>
</dbReference>
<dbReference type="Gene3D" id="1.10.510.10">
    <property type="entry name" value="Transferase(Phosphotransferase) domain 1"/>
    <property type="match status" value="1"/>
</dbReference>
<dbReference type="InterPro" id="IPR000719">
    <property type="entry name" value="Prot_kinase_dom"/>
</dbReference>
<dbReference type="PANTHER" id="PTHR48007">
    <property type="entry name" value="LEUCINE-RICH REPEAT RECEPTOR-LIKE PROTEIN KINASE PXC1"/>
    <property type="match status" value="1"/>
</dbReference>
<keyword evidence="4" id="KW-0677">Repeat</keyword>
<feature type="transmembrane region" description="Helical" evidence="10">
    <location>
        <begin position="258"/>
        <end position="282"/>
    </location>
</feature>
<name>A0A6G1D354_9ORYZ</name>
<dbReference type="AlphaFoldDB" id="A0A6G1D354"/>
<comment type="subcellular location">
    <subcellularLocation>
        <location evidence="1">Membrane</location>
    </subcellularLocation>
</comment>
<dbReference type="EMBL" id="SPHZ02000007">
    <property type="protein sequence ID" value="KAF0906153.1"/>
    <property type="molecule type" value="Genomic_DNA"/>
</dbReference>
<gene>
    <name evidence="13" type="ORF">E2562_009143</name>
</gene>
<dbReference type="PROSITE" id="PS50011">
    <property type="entry name" value="PROTEIN_KINASE_DOM"/>
    <property type="match status" value="1"/>
</dbReference>
<proteinExistence type="predicted"/>
<dbReference type="SUPFAM" id="SSF52058">
    <property type="entry name" value="L domain-like"/>
    <property type="match status" value="1"/>
</dbReference>
<dbReference type="GO" id="GO:0004672">
    <property type="term" value="F:protein kinase activity"/>
    <property type="evidence" value="ECO:0007669"/>
    <property type="project" value="InterPro"/>
</dbReference>
<feature type="region of interest" description="Disordered" evidence="9">
    <location>
        <begin position="283"/>
        <end position="315"/>
    </location>
</feature>
<evidence type="ECO:0000256" key="8">
    <source>
        <dbReference type="ARBA" id="ARBA00023136"/>
    </source>
</evidence>
<evidence type="ECO:0000256" key="4">
    <source>
        <dbReference type="ARBA" id="ARBA00022737"/>
    </source>
</evidence>
<keyword evidence="14" id="KW-1185">Reference proteome</keyword>
<feature type="chain" id="PRO_5026126178" description="Protein kinase domain-containing protein" evidence="11">
    <location>
        <begin position="28"/>
        <end position="673"/>
    </location>
</feature>
<keyword evidence="7 10" id="KW-1133">Transmembrane helix</keyword>
<evidence type="ECO:0000256" key="1">
    <source>
        <dbReference type="ARBA" id="ARBA00004370"/>
    </source>
</evidence>
<dbReference type="SUPFAM" id="SSF56112">
    <property type="entry name" value="Protein kinase-like (PK-like)"/>
    <property type="match status" value="1"/>
</dbReference>
<dbReference type="Pfam" id="PF13855">
    <property type="entry name" value="LRR_8"/>
    <property type="match status" value="1"/>
</dbReference>
<dbReference type="InterPro" id="IPR011009">
    <property type="entry name" value="Kinase-like_dom_sf"/>
</dbReference>
<evidence type="ECO:0000313" key="14">
    <source>
        <dbReference type="Proteomes" id="UP000479710"/>
    </source>
</evidence>
<dbReference type="InterPro" id="IPR001245">
    <property type="entry name" value="Ser-Thr/Tyr_kinase_cat_dom"/>
</dbReference>
<dbReference type="Proteomes" id="UP000479710">
    <property type="component" value="Unassembled WGS sequence"/>
</dbReference>
<feature type="region of interest" description="Disordered" evidence="9">
    <location>
        <begin position="650"/>
        <end position="673"/>
    </location>
</feature>
<evidence type="ECO:0000256" key="11">
    <source>
        <dbReference type="SAM" id="SignalP"/>
    </source>
</evidence>
<dbReference type="Gene3D" id="3.30.200.20">
    <property type="entry name" value="Phosphorylase Kinase, domain 1"/>
    <property type="match status" value="1"/>
</dbReference>
<dbReference type="InterPro" id="IPR046959">
    <property type="entry name" value="PRK1-6/SRF4-like"/>
</dbReference>
<feature type="domain" description="Protein kinase" evidence="12">
    <location>
        <begin position="372"/>
        <end position="626"/>
    </location>
</feature>
<dbReference type="FunFam" id="3.30.200.20:FF:000307">
    <property type="entry name" value="pollen receptor-like kinase 1"/>
    <property type="match status" value="1"/>
</dbReference>
<keyword evidence="3 10" id="KW-0812">Transmembrane</keyword>
<evidence type="ECO:0000256" key="5">
    <source>
        <dbReference type="ARBA" id="ARBA00022741"/>
    </source>
</evidence>
<evidence type="ECO:0000256" key="6">
    <source>
        <dbReference type="ARBA" id="ARBA00022840"/>
    </source>
</evidence>
<evidence type="ECO:0000313" key="13">
    <source>
        <dbReference type="EMBL" id="KAF0906153.1"/>
    </source>
</evidence>
<evidence type="ECO:0000256" key="7">
    <source>
        <dbReference type="ARBA" id="ARBA00022989"/>
    </source>
</evidence>
<feature type="signal peptide" evidence="11">
    <location>
        <begin position="1"/>
        <end position="27"/>
    </location>
</feature>
<keyword evidence="6" id="KW-0067">ATP-binding</keyword>
<dbReference type="GO" id="GO:0016020">
    <property type="term" value="C:membrane"/>
    <property type="evidence" value="ECO:0007669"/>
    <property type="project" value="UniProtKB-SubCell"/>
</dbReference>
<feature type="compositionally biased region" description="Basic residues" evidence="9">
    <location>
        <begin position="283"/>
        <end position="292"/>
    </location>
</feature>
<dbReference type="GO" id="GO:0005524">
    <property type="term" value="F:ATP binding"/>
    <property type="evidence" value="ECO:0007669"/>
    <property type="project" value="UniProtKB-KW"/>
</dbReference>
<protein>
    <recommendedName>
        <fullName evidence="12">Protein kinase domain-containing protein</fullName>
    </recommendedName>
</protein>
<reference evidence="13 14" key="1">
    <citation type="submission" date="2019-11" db="EMBL/GenBank/DDBJ databases">
        <title>Whole genome sequence of Oryza granulata.</title>
        <authorList>
            <person name="Li W."/>
        </authorList>
    </citation>
    <scope>NUCLEOTIDE SEQUENCE [LARGE SCALE GENOMIC DNA]</scope>
    <source>
        <strain evidence="14">cv. Menghai</strain>
        <tissue evidence="13">Leaf</tissue>
    </source>
</reference>
<evidence type="ECO:0000256" key="10">
    <source>
        <dbReference type="SAM" id="Phobius"/>
    </source>
</evidence>
<keyword evidence="11" id="KW-0732">Signal</keyword>
<dbReference type="Pfam" id="PF07714">
    <property type="entry name" value="PK_Tyr_Ser-Thr"/>
    <property type="match status" value="1"/>
</dbReference>
<evidence type="ECO:0000259" key="12">
    <source>
        <dbReference type="PROSITE" id="PS50011"/>
    </source>
</evidence>
<keyword evidence="2" id="KW-0433">Leucine-rich repeat</keyword>
<keyword evidence="8 10" id="KW-0472">Membrane</keyword>
<dbReference type="OrthoDB" id="418615at2759"/>
<dbReference type="InterPro" id="IPR001611">
    <property type="entry name" value="Leu-rich_rpt"/>
</dbReference>
<dbReference type="Pfam" id="PF08263">
    <property type="entry name" value="LRRNT_2"/>
    <property type="match status" value="1"/>
</dbReference>
<dbReference type="PANTHER" id="PTHR48007:SF15">
    <property type="entry name" value="LEUCINE-RICH REPEAT PROTEIN KINASE FAMILY PROTEIN-RELATED"/>
    <property type="match status" value="1"/>
</dbReference>
<sequence>MARPRPPGLFVAVVVAWCLCGATPVVAADEAGGAGAEGDVLIAFRETLRGRDGAPPAPLRAWGTPGPCRGNISQWYGVSCHGNGSVQGLQLERLGLSGAAPDLGALTALPGLRVLSLSDNALAGAFPNVSALAMLKMLYLSRNRLSGVIPDGTFGPMRGLRKLHLTGNDFSGPIPSSITSPRLLELSLAHNHFDGPLPDFSQPELRFVDVSGNNLSGPIPEGLSRFNASMFAGNEYLCGKPLDVACDTFTSPSGLSTFMTIAVVLIIVGVILAAAGIATGVVGRRKRRRPPRHAAADSLGGGDQTPSNPKLHTAPAVNINQGGAATTSAAAGSAATGGGGGAAKRAARRDEHGRLVFIQESRVRFEIEDLLRSSAEVLGSGNFGSSYKATLCEGPAVVVKRFKDMNGVGREDFSEHMRRLGRLTHPNLLPVVAYLYKKEEKLLVTDYMLNGSLAHLLHGSRGSMLDWGKRLRIIKGTARGLSHLYDELPMLTVPHGHLKSSNVLLDGGFEAVLTDYALVPVVTAQHAAQVMVAYKAPECVAAQGKPSKKSDVWSLGILILEVLTGKFPANYLRQGRQGTTDLAGWVSSVVNEERTGEVFDKDMAAGPSGKQAGVEGDMLKLLHVGLGCCEADVDRRWDLKTALARIEEIRDPDPAAAAAEPSPSSTNSGETRS</sequence>
<dbReference type="Pfam" id="PF00560">
    <property type="entry name" value="LRR_1"/>
    <property type="match status" value="1"/>
</dbReference>
<dbReference type="Gene3D" id="3.80.10.10">
    <property type="entry name" value="Ribonuclease Inhibitor"/>
    <property type="match status" value="2"/>
</dbReference>
<keyword evidence="5" id="KW-0547">Nucleotide-binding</keyword>
<evidence type="ECO:0000256" key="3">
    <source>
        <dbReference type="ARBA" id="ARBA00022692"/>
    </source>
</evidence>
<dbReference type="InterPro" id="IPR032675">
    <property type="entry name" value="LRR_dom_sf"/>
</dbReference>
<organism evidence="13 14">
    <name type="scientific">Oryza meyeriana var. granulata</name>
    <dbReference type="NCBI Taxonomy" id="110450"/>
    <lineage>
        <taxon>Eukaryota</taxon>
        <taxon>Viridiplantae</taxon>
        <taxon>Streptophyta</taxon>
        <taxon>Embryophyta</taxon>
        <taxon>Tracheophyta</taxon>
        <taxon>Spermatophyta</taxon>
        <taxon>Magnoliopsida</taxon>
        <taxon>Liliopsida</taxon>
        <taxon>Poales</taxon>
        <taxon>Poaceae</taxon>
        <taxon>BOP clade</taxon>
        <taxon>Oryzoideae</taxon>
        <taxon>Oryzeae</taxon>
        <taxon>Oryzinae</taxon>
        <taxon>Oryza</taxon>
        <taxon>Oryza meyeriana</taxon>
    </lineage>
</organism>
<accession>A0A6G1D354</accession>
<evidence type="ECO:0000256" key="9">
    <source>
        <dbReference type="SAM" id="MobiDB-lite"/>
    </source>
</evidence>
<feature type="compositionally biased region" description="Low complexity" evidence="9">
    <location>
        <begin position="654"/>
        <end position="665"/>
    </location>
</feature>
<evidence type="ECO:0000256" key="2">
    <source>
        <dbReference type="ARBA" id="ARBA00022614"/>
    </source>
</evidence>
<comment type="caution">
    <text evidence="13">The sequence shown here is derived from an EMBL/GenBank/DDBJ whole genome shotgun (WGS) entry which is preliminary data.</text>
</comment>